<organism evidence="1 2">
    <name type="scientific">Araneus ventricosus</name>
    <name type="common">Orbweaver spider</name>
    <name type="synonym">Epeira ventricosa</name>
    <dbReference type="NCBI Taxonomy" id="182803"/>
    <lineage>
        <taxon>Eukaryota</taxon>
        <taxon>Metazoa</taxon>
        <taxon>Ecdysozoa</taxon>
        <taxon>Arthropoda</taxon>
        <taxon>Chelicerata</taxon>
        <taxon>Arachnida</taxon>
        <taxon>Araneae</taxon>
        <taxon>Araneomorphae</taxon>
        <taxon>Entelegynae</taxon>
        <taxon>Araneoidea</taxon>
        <taxon>Araneidae</taxon>
        <taxon>Araneus</taxon>
    </lineage>
</organism>
<dbReference type="Proteomes" id="UP000499080">
    <property type="component" value="Unassembled WGS sequence"/>
</dbReference>
<accession>A0A4Y2CUQ9</accession>
<keyword evidence="2" id="KW-1185">Reference proteome</keyword>
<comment type="caution">
    <text evidence="1">The sequence shown here is derived from an EMBL/GenBank/DDBJ whole genome shotgun (WGS) entry which is preliminary data.</text>
</comment>
<evidence type="ECO:0008006" key="3">
    <source>
        <dbReference type="Google" id="ProtNLM"/>
    </source>
</evidence>
<sequence>MSVTITSATSHVSSQFQLSCRHVNTVSRTDAPAKWELRSFIRFLQVEGNITAEICRRMSRVYCERFMSDDIVREWCRKFKAGRTDVIDEEGHGRKSVATDDIAQRVPGSFWSS</sequence>
<reference evidence="1 2" key="1">
    <citation type="journal article" date="2019" name="Sci. Rep.">
        <title>Orb-weaving spider Araneus ventricosus genome elucidates the spidroin gene catalogue.</title>
        <authorList>
            <person name="Kono N."/>
            <person name="Nakamura H."/>
            <person name="Ohtoshi R."/>
            <person name="Moran D.A.P."/>
            <person name="Shinohara A."/>
            <person name="Yoshida Y."/>
            <person name="Fujiwara M."/>
            <person name="Mori M."/>
            <person name="Tomita M."/>
            <person name="Arakawa K."/>
        </authorList>
    </citation>
    <scope>NUCLEOTIDE SEQUENCE [LARGE SCALE GENOMIC DNA]</scope>
</reference>
<dbReference type="AlphaFoldDB" id="A0A4Y2CUQ9"/>
<protein>
    <recommendedName>
        <fullName evidence="3">Mos1 transposase HTH domain-containing protein</fullName>
    </recommendedName>
</protein>
<dbReference type="EMBL" id="BGPR01000243">
    <property type="protein sequence ID" value="GBM07537.1"/>
    <property type="molecule type" value="Genomic_DNA"/>
</dbReference>
<gene>
    <name evidence="1" type="ORF">AVEN_100733_1</name>
</gene>
<proteinExistence type="predicted"/>
<evidence type="ECO:0000313" key="2">
    <source>
        <dbReference type="Proteomes" id="UP000499080"/>
    </source>
</evidence>
<dbReference type="OrthoDB" id="6469635at2759"/>
<evidence type="ECO:0000313" key="1">
    <source>
        <dbReference type="EMBL" id="GBM07537.1"/>
    </source>
</evidence>
<name>A0A4Y2CUQ9_ARAVE</name>
<dbReference type="Gene3D" id="1.10.10.1450">
    <property type="match status" value="1"/>
</dbReference>